<gene>
    <name evidence="2" type="ORF">BAUR920_03423</name>
</gene>
<dbReference type="Pfam" id="PF04230">
    <property type="entry name" value="PS_pyruv_trans"/>
    <property type="match status" value="1"/>
</dbReference>
<proteinExistence type="predicted"/>
<accession>A0A2H1KP06</accession>
<feature type="domain" description="Polysaccharide pyruvyl transferase" evidence="1">
    <location>
        <begin position="21"/>
        <end position="327"/>
    </location>
</feature>
<name>A0A2H1KP06_BREAU</name>
<dbReference type="Proteomes" id="UP000234289">
    <property type="component" value="Unassembled WGS sequence"/>
</dbReference>
<evidence type="ECO:0000313" key="2">
    <source>
        <dbReference type="EMBL" id="SMY01543.1"/>
    </source>
</evidence>
<protein>
    <submittedName>
        <fullName evidence="2">Polysaccharide pyruvyl transferase</fullName>
    </submittedName>
</protein>
<sequence>MRIGLIGINKYAKFLNFACDLHAYAFQQFLSQNGYDATFLDYKPVYYGKFDMRHPAPFAEKKYRDAVAKKADTATLQKLADLAVGYRSVEVERERRFDKFEAFANKHMKFTEEKYDSDLLEVEDPGFDCYICVTDVIWQSLPRHNFDRGFMLGSKAFEGKQKIAYAASRGASKDFSEKQEKIFFQYLEDIDTITVRERDFGEYIEKNSGLEAPLVLDPVLLHDKKFWDNVAEKPKEEKYVALYYVMERASDTIDKAVEYAKLHDLTIVELSDRPLKHGKITDPDVKHVSRYDVGMEEWLGYLANAEVVFTNSFHGCCFSLLFGTPFYAGQRNGQKVPNFLKTFGLDSLRFGPNTDVHSFSTDLDFTEAYQILDQLKAESTDFILGAIGDAERRFNEGGEPDTSAHELRRRELNYPIHFNSAGQRDGLTFSNGEPDEAEVRRLSSGSVEYIYSGKKYGNDGGAVVEAPLFELSEHSFEGWTLRFRIDNRWFWLKKDGSVAASSAGEGVSEEEKAVLSAGSAIPHLPVNHIDVVVLVAQWKALKEPRTGLASLFRRR</sequence>
<dbReference type="EMBL" id="FXZG01000032">
    <property type="protein sequence ID" value="SMY01543.1"/>
    <property type="molecule type" value="Genomic_DNA"/>
</dbReference>
<dbReference type="GO" id="GO:0016740">
    <property type="term" value="F:transferase activity"/>
    <property type="evidence" value="ECO:0007669"/>
    <property type="project" value="UniProtKB-KW"/>
</dbReference>
<dbReference type="RefSeq" id="WP_101639550.1">
    <property type="nucleotide sequence ID" value="NZ_FXZG01000032.1"/>
</dbReference>
<dbReference type="AlphaFoldDB" id="A0A2H1KP06"/>
<organism evidence="2 3">
    <name type="scientific">Brevibacterium aurantiacum</name>
    <dbReference type="NCBI Taxonomy" id="273384"/>
    <lineage>
        <taxon>Bacteria</taxon>
        <taxon>Bacillati</taxon>
        <taxon>Actinomycetota</taxon>
        <taxon>Actinomycetes</taxon>
        <taxon>Micrococcales</taxon>
        <taxon>Brevibacteriaceae</taxon>
        <taxon>Brevibacterium</taxon>
    </lineage>
</organism>
<evidence type="ECO:0000259" key="1">
    <source>
        <dbReference type="Pfam" id="PF04230"/>
    </source>
</evidence>
<reference evidence="3" key="1">
    <citation type="submission" date="2017-03" db="EMBL/GenBank/DDBJ databases">
        <authorList>
            <person name="Monnet C."/>
        </authorList>
    </citation>
    <scope>NUCLEOTIDE SEQUENCE [LARGE SCALE GENOMIC DNA]</scope>
    <source>
        <strain evidence="3">CNRZ 920</strain>
    </source>
</reference>
<evidence type="ECO:0000313" key="3">
    <source>
        <dbReference type="Proteomes" id="UP000234289"/>
    </source>
</evidence>
<dbReference type="InterPro" id="IPR007345">
    <property type="entry name" value="Polysacch_pyruvyl_Trfase"/>
</dbReference>
<keyword evidence="2" id="KW-0808">Transferase</keyword>